<evidence type="ECO:0000313" key="1">
    <source>
        <dbReference type="EMBL" id="RUS25924.1"/>
    </source>
</evidence>
<comment type="caution">
    <text evidence="1">The sequence shown here is derived from an EMBL/GenBank/DDBJ whole genome shotgun (WGS) entry which is preliminary data.</text>
</comment>
<name>A0A433Q805_9FUNG</name>
<evidence type="ECO:0000313" key="2">
    <source>
        <dbReference type="Proteomes" id="UP000274822"/>
    </source>
</evidence>
<sequence>MNTHTDSSTFSIPRLRHLLGRSDRRPLQPLLRHLRRHHGLERRLGGRAGSAALCQNPGRRDLRVRPGPVWTDRRAIDGRFRNGGSGAWVYLESNVLRSYEVSDRVEFSTALGKDRKMQNLKWHLRMMIVAD</sequence>
<accession>A0A433Q805</accession>
<reference evidence="1 2" key="1">
    <citation type="journal article" date="2018" name="New Phytol.">
        <title>Phylogenomics of Endogonaceae and evolution of mycorrhizas within Mucoromycota.</title>
        <authorList>
            <person name="Chang Y."/>
            <person name="Desiro A."/>
            <person name="Na H."/>
            <person name="Sandor L."/>
            <person name="Lipzen A."/>
            <person name="Clum A."/>
            <person name="Barry K."/>
            <person name="Grigoriev I.V."/>
            <person name="Martin F.M."/>
            <person name="Stajich J.E."/>
            <person name="Smith M.E."/>
            <person name="Bonito G."/>
            <person name="Spatafora J.W."/>
        </authorList>
    </citation>
    <scope>NUCLEOTIDE SEQUENCE [LARGE SCALE GENOMIC DNA]</scope>
    <source>
        <strain evidence="1 2">AD002</strain>
    </source>
</reference>
<gene>
    <name evidence="1" type="ORF">BC938DRAFT_471460</name>
</gene>
<keyword evidence="2" id="KW-1185">Reference proteome</keyword>
<proteinExistence type="predicted"/>
<dbReference type="EMBL" id="RBNJ01011653">
    <property type="protein sequence ID" value="RUS25924.1"/>
    <property type="molecule type" value="Genomic_DNA"/>
</dbReference>
<protein>
    <submittedName>
        <fullName evidence="1">Uncharacterized protein</fullName>
    </submittedName>
</protein>
<dbReference type="Proteomes" id="UP000274822">
    <property type="component" value="Unassembled WGS sequence"/>
</dbReference>
<dbReference type="AlphaFoldDB" id="A0A433Q805"/>
<organism evidence="1 2">
    <name type="scientific">Jimgerdemannia flammicorona</name>
    <dbReference type="NCBI Taxonomy" id="994334"/>
    <lineage>
        <taxon>Eukaryota</taxon>
        <taxon>Fungi</taxon>
        <taxon>Fungi incertae sedis</taxon>
        <taxon>Mucoromycota</taxon>
        <taxon>Mucoromycotina</taxon>
        <taxon>Endogonomycetes</taxon>
        <taxon>Endogonales</taxon>
        <taxon>Endogonaceae</taxon>
        <taxon>Jimgerdemannia</taxon>
    </lineage>
</organism>